<comment type="caution">
    <text evidence="5">The sequence shown here is derived from an EMBL/GenBank/DDBJ whole genome shotgun (WGS) entry which is preliminary data.</text>
</comment>
<dbReference type="InterPro" id="IPR029064">
    <property type="entry name" value="Ribosomal_eL30-like_sf"/>
</dbReference>
<comment type="similarity">
    <text evidence="1">Belongs to the class IV-like SAM-binding methyltransferase superfamily. RNA methyltransferase TrmH family.</text>
</comment>
<dbReference type="GO" id="GO:0032259">
    <property type="term" value="P:methylation"/>
    <property type="evidence" value="ECO:0007669"/>
    <property type="project" value="UniProtKB-KW"/>
</dbReference>
<evidence type="ECO:0000313" key="6">
    <source>
        <dbReference type="Proteomes" id="UP000727993"/>
    </source>
</evidence>
<dbReference type="InterPro" id="IPR001537">
    <property type="entry name" value="SpoU_MeTrfase"/>
</dbReference>
<protein>
    <submittedName>
        <fullName evidence="5">RNA methyltransferase</fullName>
    </submittedName>
</protein>
<dbReference type="Gene3D" id="3.30.1330.30">
    <property type="match status" value="1"/>
</dbReference>
<dbReference type="InterPro" id="IPR029028">
    <property type="entry name" value="Alpha/beta_knot_MTases"/>
</dbReference>
<dbReference type="AlphaFoldDB" id="A0A936NER4"/>
<gene>
    <name evidence="5" type="ORF">IPN02_19665</name>
</gene>
<organism evidence="5 6">
    <name type="scientific">Candidatus Neomicrothrix subdominans</name>
    <dbReference type="NCBI Taxonomy" id="2954438"/>
    <lineage>
        <taxon>Bacteria</taxon>
        <taxon>Bacillati</taxon>
        <taxon>Actinomycetota</taxon>
        <taxon>Acidimicrobiia</taxon>
        <taxon>Acidimicrobiales</taxon>
        <taxon>Microthrixaceae</taxon>
        <taxon>Candidatus Neomicrothrix</taxon>
    </lineage>
</organism>
<dbReference type="SUPFAM" id="SSF75217">
    <property type="entry name" value="alpha/beta knot"/>
    <property type="match status" value="1"/>
</dbReference>
<dbReference type="GO" id="GO:0008173">
    <property type="term" value="F:RNA methyltransferase activity"/>
    <property type="evidence" value="ECO:0007669"/>
    <property type="project" value="InterPro"/>
</dbReference>
<dbReference type="EMBL" id="JADJZA010000011">
    <property type="protein sequence ID" value="MBK9298998.1"/>
    <property type="molecule type" value="Genomic_DNA"/>
</dbReference>
<evidence type="ECO:0000256" key="2">
    <source>
        <dbReference type="ARBA" id="ARBA00022603"/>
    </source>
</evidence>
<dbReference type="PANTHER" id="PTHR43191:SF2">
    <property type="entry name" value="RRNA METHYLTRANSFERASE 3, MITOCHONDRIAL"/>
    <property type="match status" value="1"/>
</dbReference>
<keyword evidence="3" id="KW-0808">Transferase</keyword>
<dbReference type="SMART" id="SM00967">
    <property type="entry name" value="SpoU_sub_bind"/>
    <property type="match status" value="1"/>
</dbReference>
<accession>A0A936NER4</accession>
<dbReference type="Gene3D" id="3.40.1280.10">
    <property type="match status" value="1"/>
</dbReference>
<dbReference type="CDD" id="cd18095">
    <property type="entry name" value="SpoU-like_rRNA-MTase"/>
    <property type="match status" value="1"/>
</dbReference>
<evidence type="ECO:0000256" key="1">
    <source>
        <dbReference type="ARBA" id="ARBA00007228"/>
    </source>
</evidence>
<dbReference type="Proteomes" id="UP000727993">
    <property type="component" value="Unassembled WGS sequence"/>
</dbReference>
<evidence type="ECO:0000313" key="5">
    <source>
        <dbReference type="EMBL" id="MBK9298998.1"/>
    </source>
</evidence>
<dbReference type="Pfam" id="PF08032">
    <property type="entry name" value="SpoU_sub_bind"/>
    <property type="match status" value="1"/>
</dbReference>
<feature type="domain" description="RNA 2-O ribose methyltransferase substrate binding" evidence="4">
    <location>
        <begin position="31"/>
        <end position="107"/>
    </location>
</feature>
<reference evidence="5 6" key="1">
    <citation type="submission" date="2020-10" db="EMBL/GenBank/DDBJ databases">
        <title>Connecting structure to function with the recovery of over 1000 high-quality activated sludge metagenome-assembled genomes encoding full-length rRNA genes using long-read sequencing.</title>
        <authorList>
            <person name="Singleton C.M."/>
            <person name="Petriglieri F."/>
            <person name="Kristensen J.M."/>
            <person name="Kirkegaard R.H."/>
            <person name="Michaelsen T.Y."/>
            <person name="Andersen M.H."/>
            <person name="Karst S.M."/>
            <person name="Dueholm M.S."/>
            <person name="Nielsen P.H."/>
            <person name="Albertsen M."/>
        </authorList>
    </citation>
    <scope>NUCLEOTIDE SEQUENCE [LARGE SCALE GENOMIC DNA]</scope>
    <source>
        <strain evidence="5">Lyne_18-Q3-R50-59_MAXAC.006</strain>
    </source>
</reference>
<dbReference type="GO" id="GO:0003723">
    <property type="term" value="F:RNA binding"/>
    <property type="evidence" value="ECO:0007669"/>
    <property type="project" value="InterPro"/>
</dbReference>
<name>A0A936NER4_9ACTN</name>
<keyword evidence="2 5" id="KW-0489">Methyltransferase</keyword>
<sequence>MRTIGAKHSLIIELRRLLGRRSSRRDSGVVVVEGPKVLLELLEAGSPVQRMLYDIGSASNEAVANLIAVADRAGVPLEAVRTGVLDKVLDSTTPQGVVALVPRPEHDPAELATSSNGGAPLLIAAGVQDPGNVGALVRVAAAAGSPGMVCDRNSADPWGPKALRASTGWALRYPVAETDELLAELRRLRDAGVAIVAAAPGGPAPDEIDWSAPTALVMGSEGQGVDAALLAEFPDRVSIPMASGVESLNVASAAAVIAFEAARQARIA</sequence>
<dbReference type="Pfam" id="PF00588">
    <property type="entry name" value="SpoU_methylase"/>
    <property type="match status" value="1"/>
</dbReference>
<evidence type="ECO:0000259" key="4">
    <source>
        <dbReference type="SMART" id="SM00967"/>
    </source>
</evidence>
<proteinExistence type="inferred from homology"/>
<dbReference type="GO" id="GO:0006396">
    <property type="term" value="P:RNA processing"/>
    <property type="evidence" value="ECO:0007669"/>
    <property type="project" value="InterPro"/>
</dbReference>
<dbReference type="InterPro" id="IPR051259">
    <property type="entry name" value="rRNA_Methyltransferase"/>
</dbReference>
<dbReference type="InterPro" id="IPR013123">
    <property type="entry name" value="SpoU_subst-bd"/>
</dbReference>
<dbReference type="GO" id="GO:0005737">
    <property type="term" value="C:cytoplasm"/>
    <property type="evidence" value="ECO:0007669"/>
    <property type="project" value="UniProtKB-ARBA"/>
</dbReference>
<dbReference type="SUPFAM" id="SSF55315">
    <property type="entry name" value="L30e-like"/>
    <property type="match status" value="1"/>
</dbReference>
<dbReference type="InterPro" id="IPR029026">
    <property type="entry name" value="tRNA_m1G_MTases_N"/>
</dbReference>
<evidence type="ECO:0000256" key="3">
    <source>
        <dbReference type="ARBA" id="ARBA00022679"/>
    </source>
</evidence>
<dbReference type="PANTHER" id="PTHR43191">
    <property type="entry name" value="RRNA METHYLTRANSFERASE 3"/>
    <property type="match status" value="1"/>
</dbReference>